<organism evidence="9 10">
    <name type="scientific">[Pantoea] beijingensis</name>
    <dbReference type="NCBI Taxonomy" id="1324864"/>
    <lineage>
        <taxon>Bacteria</taxon>
        <taxon>Pseudomonadati</taxon>
        <taxon>Pseudomonadota</taxon>
        <taxon>Gammaproteobacteria</taxon>
        <taxon>Enterobacterales</taxon>
        <taxon>Erwiniaceae</taxon>
        <taxon>Erwinia</taxon>
    </lineage>
</organism>
<dbReference type="Gene3D" id="1.20.1600.10">
    <property type="entry name" value="Outer membrane efflux proteins (OEP)"/>
    <property type="match status" value="1"/>
</dbReference>
<name>A0A443IE71_9GAMM</name>
<proteinExistence type="inferred from homology"/>
<evidence type="ECO:0000256" key="6">
    <source>
        <dbReference type="ARBA" id="ARBA00023136"/>
    </source>
</evidence>
<comment type="subcellular location">
    <subcellularLocation>
        <location evidence="1">Cell outer membrane</location>
    </subcellularLocation>
</comment>
<keyword evidence="10" id="KW-1185">Reference proteome</keyword>
<dbReference type="GO" id="GO:0015288">
    <property type="term" value="F:porin activity"/>
    <property type="evidence" value="ECO:0007669"/>
    <property type="project" value="TreeGrafter"/>
</dbReference>
<protein>
    <submittedName>
        <fullName evidence="9">Anibiotic ABC transporter</fullName>
    </submittedName>
</protein>
<dbReference type="EMBL" id="JMEE01000023">
    <property type="protein sequence ID" value="RWR02347.1"/>
    <property type="molecule type" value="Genomic_DNA"/>
</dbReference>
<accession>A0A443IE71</accession>
<dbReference type="InterPro" id="IPR010130">
    <property type="entry name" value="T1SS_OMP_TolC"/>
</dbReference>
<dbReference type="PANTHER" id="PTHR30026:SF20">
    <property type="entry name" value="OUTER MEMBRANE PROTEIN TOLC"/>
    <property type="match status" value="1"/>
</dbReference>
<keyword evidence="7" id="KW-0998">Cell outer membrane</keyword>
<keyword evidence="3" id="KW-0813">Transport</keyword>
<evidence type="ECO:0000256" key="5">
    <source>
        <dbReference type="ARBA" id="ARBA00022692"/>
    </source>
</evidence>
<evidence type="ECO:0000256" key="1">
    <source>
        <dbReference type="ARBA" id="ARBA00004442"/>
    </source>
</evidence>
<dbReference type="InterPro" id="IPR051906">
    <property type="entry name" value="TolC-like"/>
</dbReference>
<dbReference type="AlphaFoldDB" id="A0A443IE71"/>
<sequence>MQYKGLFKFIIVLLLGLVCQKCTALTLQQAILAADSYDSGIRAARELNSAEQQKRLEGFSGLLPQVSLNGGMSKQDQPGASYAAGVTRHNYSFNLTQPIFDVSKFATWRRAEAMADLGQINYMLAQQQLISDVSEAWFTAAYASQVLKNAERTRAAFSQQLRQAQRGLDLGEQTRLEVDEAQANYDSAAAEVIAAESDLNNIKIRFSKLTGLSGSQIPLNTMECFTPKPLLALSKVKAKSSTQNLNVQAAMFSLKQSNADVVASAGNHLPIVTFQASYGNNWSRGEDENVIDSLFGTTSKTRNTNIGINVSIPIFAGGSHMAQSIEAAHRKEQSRQLLVDAQRKAREDAESAWYSMMAGSAKVRAYQKAIISAKKRMESTEYGRDIGQRTILDALNAESDYFKSLKEIAKARYDYITANIQLARATGELDYSYLNKFSCPSHM</sequence>
<comment type="similarity">
    <text evidence="2">Belongs to the outer membrane factor (OMF) (TC 1.B.17) family.</text>
</comment>
<dbReference type="PANTHER" id="PTHR30026">
    <property type="entry name" value="OUTER MEMBRANE PROTEIN TOLC"/>
    <property type="match status" value="1"/>
</dbReference>
<feature type="coiled-coil region" evidence="8">
    <location>
        <begin position="147"/>
        <end position="198"/>
    </location>
</feature>
<evidence type="ECO:0000313" key="10">
    <source>
        <dbReference type="Proteomes" id="UP000288794"/>
    </source>
</evidence>
<evidence type="ECO:0000256" key="8">
    <source>
        <dbReference type="SAM" id="Coils"/>
    </source>
</evidence>
<dbReference type="GO" id="GO:0015562">
    <property type="term" value="F:efflux transmembrane transporter activity"/>
    <property type="evidence" value="ECO:0007669"/>
    <property type="project" value="InterPro"/>
</dbReference>
<dbReference type="Proteomes" id="UP000288794">
    <property type="component" value="Unassembled WGS sequence"/>
</dbReference>
<dbReference type="Pfam" id="PF02321">
    <property type="entry name" value="OEP"/>
    <property type="match status" value="2"/>
</dbReference>
<dbReference type="GO" id="GO:1990281">
    <property type="term" value="C:efflux pump complex"/>
    <property type="evidence" value="ECO:0007669"/>
    <property type="project" value="TreeGrafter"/>
</dbReference>
<keyword evidence="8" id="KW-0175">Coiled coil</keyword>
<gene>
    <name evidence="9" type="ORF">ED28_08175</name>
</gene>
<reference evidence="9 10" key="1">
    <citation type="submission" date="2014-04" db="EMBL/GenBank/DDBJ databases">
        <title>Draft genome sequence of Pantoea beijingensis strain LMG 27579, an emerging pathogen to Pleurotus eryngii with potential industrial application.</title>
        <authorList>
            <person name="Xu F."/>
            <person name="Liu Y."/>
            <person name="Wang S."/>
            <person name="Yin Y."/>
            <person name="Ma Y."/>
            <person name="Zhao S."/>
            <person name="Rong C."/>
        </authorList>
    </citation>
    <scope>NUCLEOTIDE SEQUENCE [LARGE SCALE GENOMIC DNA]</scope>
    <source>
        <strain evidence="9 10">LMG 27579</strain>
    </source>
</reference>
<evidence type="ECO:0000256" key="2">
    <source>
        <dbReference type="ARBA" id="ARBA00007613"/>
    </source>
</evidence>
<evidence type="ECO:0000313" key="9">
    <source>
        <dbReference type="EMBL" id="RWR02347.1"/>
    </source>
</evidence>
<comment type="caution">
    <text evidence="9">The sequence shown here is derived from an EMBL/GenBank/DDBJ whole genome shotgun (WGS) entry which is preliminary data.</text>
</comment>
<dbReference type="InterPro" id="IPR003423">
    <property type="entry name" value="OMP_efflux"/>
</dbReference>
<keyword evidence="4" id="KW-1134">Transmembrane beta strand</keyword>
<evidence type="ECO:0000256" key="7">
    <source>
        <dbReference type="ARBA" id="ARBA00023237"/>
    </source>
</evidence>
<dbReference type="SUPFAM" id="SSF56954">
    <property type="entry name" value="Outer membrane efflux proteins (OEP)"/>
    <property type="match status" value="1"/>
</dbReference>
<dbReference type="GO" id="GO:0009279">
    <property type="term" value="C:cell outer membrane"/>
    <property type="evidence" value="ECO:0007669"/>
    <property type="project" value="UniProtKB-SubCell"/>
</dbReference>
<evidence type="ECO:0000256" key="3">
    <source>
        <dbReference type="ARBA" id="ARBA00022448"/>
    </source>
</evidence>
<dbReference type="NCBIfam" id="TIGR01844">
    <property type="entry name" value="type_I_sec_TolC"/>
    <property type="match status" value="1"/>
</dbReference>
<evidence type="ECO:0000256" key="4">
    <source>
        <dbReference type="ARBA" id="ARBA00022452"/>
    </source>
</evidence>
<keyword evidence="5" id="KW-0812">Transmembrane</keyword>
<dbReference type="RefSeq" id="WP_128176906.1">
    <property type="nucleotide sequence ID" value="NZ_CP071409.1"/>
</dbReference>
<keyword evidence="6" id="KW-0472">Membrane</keyword>